<protein>
    <submittedName>
        <fullName evidence="2">Uncharacterized protein</fullName>
    </submittedName>
</protein>
<dbReference type="EMBL" id="MN738925">
    <property type="protein sequence ID" value="QHT31762.1"/>
    <property type="molecule type" value="Genomic_DNA"/>
</dbReference>
<keyword evidence="1" id="KW-0812">Transmembrane</keyword>
<dbReference type="AlphaFoldDB" id="A0A6C0ESQ0"/>
<evidence type="ECO:0000256" key="1">
    <source>
        <dbReference type="SAM" id="Phobius"/>
    </source>
</evidence>
<accession>A0A6C0ESQ0</accession>
<name>A0A6C0ESQ0_9ZZZZ</name>
<organism evidence="2">
    <name type="scientific">viral metagenome</name>
    <dbReference type="NCBI Taxonomy" id="1070528"/>
    <lineage>
        <taxon>unclassified sequences</taxon>
        <taxon>metagenomes</taxon>
        <taxon>organismal metagenomes</taxon>
    </lineage>
</organism>
<evidence type="ECO:0000313" key="2">
    <source>
        <dbReference type="EMBL" id="QHT31762.1"/>
    </source>
</evidence>
<feature type="transmembrane region" description="Helical" evidence="1">
    <location>
        <begin position="12"/>
        <end position="32"/>
    </location>
</feature>
<reference evidence="2" key="1">
    <citation type="journal article" date="2020" name="Nature">
        <title>Giant virus diversity and host interactions through global metagenomics.</title>
        <authorList>
            <person name="Schulz F."/>
            <person name="Roux S."/>
            <person name="Paez-Espino D."/>
            <person name="Jungbluth S."/>
            <person name="Walsh D.A."/>
            <person name="Denef V.J."/>
            <person name="McMahon K.D."/>
            <person name="Konstantinidis K.T."/>
            <person name="Eloe-Fadrosh E.A."/>
            <person name="Kyrpides N.C."/>
            <person name="Woyke T."/>
        </authorList>
    </citation>
    <scope>NUCLEOTIDE SEQUENCE</scope>
    <source>
        <strain evidence="2">GVMAG-M-3300009155-48</strain>
    </source>
</reference>
<proteinExistence type="predicted"/>
<sequence length="47" mass="5666">MKDSTWIYIKDSLLAPVLFVIDFTIIPIYNINKPQKRKYKNKTFFGR</sequence>
<keyword evidence="1" id="KW-0472">Membrane</keyword>
<keyword evidence="1" id="KW-1133">Transmembrane helix</keyword>